<protein>
    <submittedName>
        <fullName evidence="2">Uncharacterized protein</fullName>
    </submittedName>
</protein>
<keyword evidence="1" id="KW-0472">Membrane</keyword>
<reference evidence="2 3" key="1">
    <citation type="submission" date="2024-02" db="EMBL/GenBank/DDBJ databases">
        <authorList>
            <person name="Chen Y."/>
            <person name="Shah S."/>
            <person name="Dougan E. K."/>
            <person name="Thang M."/>
            <person name="Chan C."/>
        </authorList>
    </citation>
    <scope>NUCLEOTIDE SEQUENCE [LARGE SCALE GENOMIC DNA]</scope>
</reference>
<keyword evidence="3" id="KW-1185">Reference proteome</keyword>
<evidence type="ECO:0000256" key="1">
    <source>
        <dbReference type="SAM" id="Phobius"/>
    </source>
</evidence>
<evidence type="ECO:0000313" key="2">
    <source>
        <dbReference type="EMBL" id="CAK9101840.1"/>
    </source>
</evidence>
<name>A0ABP0RNZ9_9DINO</name>
<dbReference type="Proteomes" id="UP001642464">
    <property type="component" value="Unassembled WGS sequence"/>
</dbReference>
<gene>
    <name evidence="2" type="ORF">SCF082_LOCUS47608</name>
</gene>
<keyword evidence="1" id="KW-0812">Transmembrane</keyword>
<accession>A0ABP0RNZ9</accession>
<feature type="non-terminal residue" evidence="2">
    <location>
        <position position="1"/>
    </location>
</feature>
<comment type="caution">
    <text evidence="2">The sequence shown here is derived from an EMBL/GenBank/DDBJ whole genome shotgun (WGS) entry which is preliminary data.</text>
</comment>
<sequence length="145" mass="16282">AVFSPVVVVLMCVASVVAGVVIGGAANQSRSPDGIAEIVTGPPRVTIENPLHEPYIRFIRRYLEQNLPDGQWEEIRWYGTRTADPPGYGTDARLKFRARNENGAVEVYDWSWRFGEQGFRLVMDGYMWTGSEDRDPIPIDENALP</sequence>
<dbReference type="EMBL" id="CAXAMM010041909">
    <property type="protein sequence ID" value="CAK9101840.1"/>
    <property type="molecule type" value="Genomic_DNA"/>
</dbReference>
<feature type="transmembrane region" description="Helical" evidence="1">
    <location>
        <begin position="6"/>
        <end position="26"/>
    </location>
</feature>
<organism evidence="2 3">
    <name type="scientific">Durusdinium trenchii</name>
    <dbReference type="NCBI Taxonomy" id="1381693"/>
    <lineage>
        <taxon>Eukaryota</taxon>
        <taxon>Sar</taxon>
        <taxon>Alveolata</taxon>
        <taxon>Dinophyceae</taxon>
        <taxon>Suessiales</taxon>
        <taxon>Symbiodiniaceae</taxon>
        <taxon>Durusdinium</taxon>
    </lineage>
</organism>
<evidence type="ECO:0000313" key="3">
    <source>
        <dbReference type="Proteomes" id="UP001642464"/>
    </source>
</evidence>
<proteinExistence type="predicted"/>
<keyword evidence="1" id="KW-1133">Transmembrane helix</keyword>